<organism evidence="1 2">
    <name type="scientific">Paenibacillus mucilaginosus (strain KNP414)</name>
    <dbReference type="NCBI Taxonomy" id="1036673"/>
    <lineage>
        <taxon>Bacteria</taxon>
        <taxon>Bacillati</taxon>
        <taxon>Bacillota</taxon>
        <taxon>Bacilli</taxon>
        <taxon>Bacillales</taxon>
        <taxon>Paenibacillaceae</taxon>
        <taxon>Paenibacillus</taxon>
    </lineage>
</organism>
<evidence type="ECO:0000313" key="2">
    <source>
        <dbReference type="Proteomes" id="UP000006620"/>
    </source>
</evidence>
<evidence type="ECO:0000313" key="1">
    <source>
        <dbReference type="EMBL" id="AEI39487.1"/>
    </source>
</evidence>
<accession>F8F7K2</accession>
<dbReference type="PATRIC" id="fig|1036673.3.peg.800"/>
<dbReference type="KEGG" id="pms:KNP414_00897"/>
<proteinExistence type="predicted"/>
<sequence length="87" mass="9611">MIHFTYRRAGRFRNVAIFLLFAATLAAAAKIHYVREHLSLLTQARTAQTAGDLLAAEELYNRALAVPWAFGEHRGEIDAALLAARCG</sequence>
<dbReference type="Proteomes" id="UP000006620">
    <property type="component" value="Chromosome"/>
</dbReference>
<reference evidence="1 2" key="2">
    <citation type="journal article" date="2013" name="Genome Announc.">
        <title>Genome Sequence of Growth-Improving Paenibacillus mucilaginosus Strain KNP414.</title>
        <authorList>
            <person name="Lu J.J."/>
            <person name="Wang J.F."/>
            <person name="Hu X.F."/>
        </authorList>
    </citation>
    <scope>NUCLEOTIDE SEQUENCE [LARGE SCALE GENOMIC DNA]</scope>
    <source>
        <strain evidence="1 2">KNP414</strain>
    </source>
</reference>
<dbReference type="HOGENOM" id="CLU_2480410_0_0_9"/>
<reference evidence="2" key="1">
    <citation type="submission" date="2011-06" db="EMBL/GenBank/DDBJ databases">
        <title>Complete genome sequence of Paenibacillus mucilaginosus KNP414.</title>
        <authorList>
            <person name="Wang J."/>
            <person name="Hu S."/>
            <person name="Hu X."/>
            <person name="Zhang B."/>
            <person name="Dong D."/>
            <person name="Zhang S."/>
            <person name="Zhao K."/>
            <person name="Wu D."/>
        </authorList>
    </citation>
    <scope>NUCLEOTIDE SEQUENCE [LARGE SCALE GENOMIC DNA]</scope>
    <source>
        <strain evidence="2">KNP414</strain>
    </source>
</reference>
<gene>
    <name evidence="1" type="ordered locus">KNP414_00897</name>
</gene>
<dbReference type="EMBL" id="CP002869">
    <property type="protein sequence ID" value="AEI39487.1"/>
    <property type="molecule type" value="Genomic_DNA"/>
</dbReference>
<protein>
    <submittedName>
        <fullName evidence="1">Uncharacterized protein</fullName>
    </submittedName>
</protein>
<dbReference type="AlphaFoldDB" id="F8F7K2"/>
<name>F8F7K2_PAEMK</name>